<protein>
    <submittedName>
        <fullName evidence="1">Uncharacterized protein</fullName>
    </submittedName>
</protein>
<organism evidence="1 2">
    <name type="scientific">Sphingobium fuliginis (strain ATCC 27551)</name>
    <dbReference type="NCBI Taxonomy" id="336203"/>
    <lineage>
        <taxon>Bacteria</taxon>
        <taxon>Pseudomonadati</taxon>
        <taxon>Pseudomonadota</taxon>
        <taxon>Alphaproteobacteria</taxon>
        <taxon>Sphingomonadales</taxon>
        <taxon>Sphingomonadaceae</taxon>
        <taxon>Sphingobium</taxon>
    </lineage>
</organism>
<evidence type="ECO:0000313" key="1">
    <source>
        <dbReference type="EMBL" id="GAY19710.1"/>
    </source>
</evidence>
<dbReference type="Proteomes" id="UP000221538">
    <property type="component" value="Unassembled WGS sequence"/>
</dbReference>
<reference evidence="1 2" key="1">
    <citation type="journal article" date="2013" name="Biodegradation">
        <title>Occurrence of 4-tert-butylphenol (4-t-BP) biodegradation in an aquatic sample caused by the presence of Spirodela polyrrhiza and isolation of a 4-t-BP-utilizing bacterium.</title>
        <authorList>
            <person name="Ogata Y."/>
            <person name="Toyama T."/>
            <person name="Yu N."/>
            <person name="Wang X."/>
            <person name="Sei K."/>
            <person name="Ike M."/>
        </authorList>
    </citation>
    <scope>NUCLEOTIDE SEQUENCE [LARGE SCALE GENOMIC DNA]</scope>
    <source>
        <strain evidence="1 2">OMI</strain>
    </source>
</reference>
<reference evidence="1 2" key="2">
    <citation type="journal article" date="2013" name="Environ. Sci. Technol.">
        <title>The 4-tert-butylphenol-utilizing bacterium Sphingobium fuliginis OMI can degrade bisphenols via phenolic ring hydroxylation and meta-cleavage pathway.</title>
        <authorList>
            <person name="Ogata Y."/>
            <person name="Goda S."/>
            <person name="Toyama T."/>
            <person name="Sei K."/>
            <person name="Ike M."/>
        </authorList>
    </citation>
    <scope>NUCLEOTIDE SEQUENCE [LARGE SCALE GENOMIC DNA]</scope>
    <source>
        <strain evidence="1 2">OMI</strain>
    </source>
</reference>
<sequence>MPAQEVGDDTLLFRSAHGDDGAMMEMACRLADKIKDEADPYQRFELFGAAMAMMRLAAECGDGNAHANLAAGLLLRAEVAREMGDEPFAEALQIHSIARYDLAMDRGASDVSAELEKAISKARPSMVEAARSLAETIAAGHKAEGVQG</sequence>
<evidence type="ECO:0000313" key="2">
    <source>
        <dbReference type="Proteomes" id="UP000221538"/>
    </source>
</evidence>
<name>A0A292ZA69_SPHSA</name>
<comment type="caution">
    <text evidence="1">The sequence shown here is derived from an EMBL/GenBank/DDBJ whole genome shotgun (WGS) entry which is preliminary data.</text>
</comment>
<gene>
    <name evidence="1" type="ORF">SFOMI_0230</name>
</gene>
<dbReference type="EMBL" id="BEWI01000030">
    <property type="protein sequence ID" value="GAY19710.1"/>
    <property type="molecule type" value="Genomic_DNA"/>
</dbReference>
<proteinExistence type="predicted"/>
<dbReference type="AlphaFoldDB" id="A0A292ZA69"/>
<accession>A0A292ZA69</accession>